<keyword evidence="3" id="KW-0804">Transcription</keyword>
<evidence type="ECO:0000256" key="3">
    <source>
        <dbReference type="ARBA" id="ARBA00023163"/>
    </source>
</evidence>
<dbReference type="Gene3D" id="1.10.357.10">
    <property type="entry name" value="Tetracycline Repressor, domain 2"/>
    <property type="match status" value="1"/>
</dbReference>
<dbReference type="PROSITE" id="PS50977">
    <property type="entry name" value="HTH_TETR_2"/>
    <property type="match status" value="1"/>
</dbReference>
<evidence type="ECO:0000256" key="2">
    <source>
        <dbReference type="ARBA" id="ARBA00023125"/>
    </source>
</evidence>
<dbReference type="PRINTS" id="PR00455">
    <property type="entry name" value="HTHTETR"/>
</dbReference>
<dbReference type="InterPro" id="IPR036271">
    <property type="entry name" value="Tet_transcr_reg_TetR-rel_C_sf"/>
</dbReference>
<protein>
    <submittedName>
        <fullName evidence="6">TetR/AcrR family transcriptional regulator</fullName>
    </submittedName>
</protein>
<evidence type="ECO:0000313" key="7">
    <source>
        <dbReference type="Proteomes" id="UP001296706"/>
    </source>
</evidence>
<keyword evidence="7" id="KW-1185">Reference proteome</keyword>
<name>A0ABX1R7A8_9PSEU</name>
<dbReference type="InterPro" id="IPR050109">
    <property type="entry name" value="HTH-type_TetR-like_transc_reg"/>
</dbReference>
<dbReference type="Pfam" id="PF00440">
    <property type="entry name" value="TetR_N"/>
    <property type="match status" value="1"/>
</dbReference>
<dbReference type="SUPFAM" id="SSF48498">
    <property type="entry name" value="Tetracyclin repressor-like, C-terminal domain"/>
    <property type="match status" value="1"/>
</dbReference>
<evidence type="ECO:0000256" key="1">
    <source>
        <dbReference type="ARBA" id="ARBA00023015"/>
    </source>
</evidence>
<feature type="DNA-binding region" description="H-T-H motif" evidence="4">
    <location>
        <begin position="35"/>
        <end position="54"/>
    </location>
</feature>
<gene>
    <name evidence="6" type="ORF">HF577_02210</name>
</gene>
<comment type="caution">
    <text evidence="6">The sequence shown here is derived from an EMBL/GenBank/DDBJ whole genome shotgun (WGS) entry which is preliminary data.</text>
</comment>
<dbReference type="InterPro" id="IPR001647">
    <property type="entry name" value="HTH_TetR"/>
</dbReference>
<keyword evidence="2 4" id="KW-0238">DNA-binding</keyword>
<dbReference type="EMBL" id="JAAXKY010000003">
    <property type="protein sequence ID" value="NMH75922.1"/>
    <property type="molecule type" value="Genomic_DNA"/>
</dbReference>
<evidence type="ECO:0000313" key="6">
    <source>
        <dbReference type="EMBL" id="NMH75922.1"/>
    </source>
</evidence>
<dbReference type="InterPro" id="IPR009057">
    <property type="entry name" value="Homeodomain-like_sf"/>
</dbReference>
<dbReference type="SUPFAM" id="SSF46689">
    <property type="entry name" value="Homeodomain-like"/>
    <property type="match status" value="1"/>
</dbReference>
<sequence>MGAPTSRAAKAAETEAALKAAAKRVFAERGYVNTKITDITAAAGRAAGSFYNHFTSKDQLLTALLTDMFAEGDRAAEDPTHRSDFGDRDAVRWHVEQYWGFYREHVPEMVALRQAAMADPGFGRRLQEMVTRDAAHLIGHLDPVRAAGIPLPGEPDLVVSVYCSLLDQFAYTWLAAGGDGTGRQISDEEAIETLTEFVHRGLAGTPPVRRGSPPG</sequence>
<evidence type="ECO:0000259" key="5">
    <source>
        <dbReference type="PROSITE" id="PS50977"/>
    </source>
</evidence>
<accession>A0ABX1R7A8</accession>
<dbReference type="RefSeq" id="WP_169393995.1">
    <property type="nucleotide sequence ID" value="NZ_BAAAJH010000005.1"/>
</dbReference>
<organism evidence="6 7">
    <name type="scientific">Pseudonocardia xinjiangensis</name>
    <dbReference type="NCBI Taxonomy" id="75289"/>
    <lineage>
        <taxon>Bacteria</taxon>
        <taxon>Bacillati</taxon>
        <taxon>Actinomycetota</taxon>
        <taxon>Actinomycetes</taxon>
        <taxon>Pseudonocardiales</taxon>
        <taxon>Pseudonocardiaceae</taxon>
        <taxon>Pseudonocardia</taxon>
    </lineage>
</organism>
<dbReference type="Proteomes" id="UP001296706">
    <property type="component" value="Unassembled WGS sequence"/>
</dbReference>
<keyword evidence="1" id="KW-0805">Transcription regulation</keyword>
<dbReference type="PANTHER" id="PTHR30055">
    <property type="entry name" value="HTH-TYPE TRANSCRIPTIONAL REGULATOR RUTR"/>
    <property type="match status" value="1"/>
</dbReference>
<dbReference type="Gene3D" id="1.10.10.60">
    <property type="entry name" value="Homeodomain-like"/>
    <property type="match status" value="1"/>
</dbReference>
<proteinExistence type="predicted"/>
<dbReference type="PANTHER" id="PTHR30055:SF234">
    <property type="entry name" value="HTH-TYPE TRANSCRIPTIONAL REGULATOR BETI"/>
    <property type="match status" value="1"/>
</dbReference>
<feature type="domain" description="HTH tetR-type" evidence="5">
    <location>
        <begin position="12"/>
        <end position="72"/>
    </location>
</feature>
<reference evidence="6 7" key="1">
    <citation type="submission" date="2020-04" db="EMBL/GenBank/DDBJ databases">
        <authorList>
            <person name="Klaysubun C."/>
            <person name="Duangmal K."/>
            <person name="Lipun K."/>
        </authorList>
    </citation>
    <scope>NUCLEOTIDE SEQUENCE [LARGE SCALE GENOMIC DNA]</scope>
    <source>
        <strain evidence="6 7">JCM 11839</strain>
    </source>
</reference>
<evidence type="ECO:0000256" key="4">
    <source>
        <dbReference type="PROSITE-ProRule" id="PRU00335"/>
    </source>
</evidence>